<dbReference type="InterPro" id="IPR016300">
    <property type="entry name" value="ATPase_ArsA/GET3"/>
</dbReference>
<evidence type="ECO:0008006" key="6">
    <source>
        <dbReference type="Google" id="ProtNLM"/>
    </source>
</evidence>
<name>A0A143QSW3_RHOFA</name>
<dbReference type="GO" id="GO:0005524">
    <property type="term" value="F:ATP binding"/>
    <property type="evidence" value="ECO:0007669"/>
    <property type="project" value="InterPro"/>
</dbReference>
<dbReference type="GO" id="GO:0016887">
    <property type="term" value="F:ATP hydrolysis activity"/>
    <property type="evidence" value="ECO:0007669"/>
    <property type="project" value="InterPro"/>
</dbReference>
<evidence type="ECO:0000259" key="3">
    <source>
        <dbReference type="Pfam" id="PF17886"/>
    </source>
</evidence>
<evidence type="ECO:0000313" key="4">
    <source>
        <dbReference type="EMBL" id="AMY25602.1"/>
    </source>
</evidence>
<protein>
    <recommendedName>
        <fullName evidence="6">ArsA family ATPase</fullName>
    </recommendedName>
</protein>
<reference evidence="4 5" key="1">
    <citation type="journal article" date="2016" name="Genome Announc.">
        <title>Complete Genome and Plasmid Sequences for Rhodococcus fascians D188 and Draft Sequences for Rhodococcus Isolates PBTS 1 and PBTS 2.</title>
        <authorList>
            <person name="Stamler R.A."/>
            <person name="Vereecke D."/>
            <person name="Zhang Y."/>
            <person name="Schilkey F."/>
            <person name="Devitt N."/>
            <person name="Randall J.J."/>
        </authorList>
    </citation>
    <scope>NUCLEOTIDE SEQUENCE [LARGE SCALE GENOMIC DNA]</scope>
    <source>
        <strain evidence="4 5">PBTS2</strain>
    </source>
</reference>
<proteinExistence type="inferred from homology"/>
<dbReference type="PANTHER" id="PTHR10803:SF3">
    <property type="entry name" value="ATPASE GET3"/>
    <property type="match status" value="1"/>
</dbReference>
<feature type="domain" description="ArsA/GET3 Anion-transporting ATPase-like" evidence="2">
    <location>
        <begin position="2"/>
        <end position="281"/>
    </location>
</feature>
<dbReference type="Gene3D" id="3.40.50.300">
    <property type="entry name" value="P-loop containing nucleotide triphosphate hydrolases"/>
    <property type="match status" value="1"/>
</dbReference>
<dbReference type="EMBL" id="CP015220">
    <property type="protein sequence ID" value="AMY25602.1"/>
    <property type="molecule type" value="Genomic_DNA"/>
</dbReference>
<dbReference type="InterPro" id="IPR008978">
    <property type="entry name" value="HSP20-like_chaperone"/>
</dbReference>
<gene>
    <name evidence="4" type="ORF">A3Q41_04326</name>
</gene>
<dbReference type="AlphaFoldDB" id="A0A143QSW3"/>
<dbReference type="KEGG" id="rhs:A3Q41_04326"/>
<dbReference type="Pfam" id="PF17886">
    <property type="entry name" value="ArsA_HSP20"/>
    <property type="match status" value="1"/>
</dbReference>
<dbReference type="SUPFAM" id="SSF52540">
    <property type="entry name" value="P-loop containing nucleoside triphosphate hydrolases"/>
    <property type="match status" value="1"/>
</dbReference>
<organism evidence="4 5">
    <name type="scientific">Rhodococcoides fascians</name>
    <name type="common">Rhodococcus fascians</name>
    <dbReference type="NCBI Taxonomy" id="1828"/>
    <lineage>
        <taxon>Bacteria</taxon>
        <taxon>Bacillati</taxon>
        <taxon>Actinomycetota</taxon>
        <taxon>Actinomycetes</taxon>
        <taxon>Mycobacteriales</taxon>
        <taxon>Nocardiaceae</taxon>
        <taxon>Rhodococcoides</taxon>
    </lineage>
</organism>
<dbReference type="Proteomes" id="UP000076038">
    <property type="component" value="Chromosome"/>
</dbReference>
<evidence type="ECO:0000313" key="5">
    <source>
        <dbReference type="Proteomes" id="UP000076038"/>
    </source>
</evidence>
<reference evidence="5" key="2">
    <citation type="submission" date="2016-04" db="EMBL/GenBank/DDBJ databases">
        <title>Complete Genome and Plasmid Sequences for Rhodococcus fascians D188 and Draft Sequences for Rhodococcus spp. Isolates PBTS 1 and PBTS 2.</title>
        <authorList>
            <person name="Stamer R."/>
            <person name="Vereecke D."/>
            <person name="Zhang Y."/>
            <person name="Schilkey F."/>
            <person name="Devitt N."/>
            <person name="Randall J."/>
        </authorList>
    </citation>
    <scope>NUCLEOTIDE SEQUENCE [LARGE SCALE GENOMIC DNA]</scope>
    <source>
        <strain evidence="5">PBTS2</strain>
    </source>
</reference>
<dbReference type="CDD" id="cd02035">
    <property type="entry name" value="ArsA"/>
    <property type="match status" value="1"/>
</dbReference>
<dbReference type="Gene3D" id="2.60.40.790">
    <property type="match status" value="1"/>
</dbReference>
<sequence>MLIASLDQAHSLRDAVGAQGDTDEDAGIGAVAPNLDVVEIDTSRLLEERYRGLGSMLSVASAGHEHGVSFGAIEPEELMGFPGIEELLGLHEVSRLVDEGRWDTVIVDLPASGDALRTLQLPDTVSSYFERVWPRHDRMVAGTGTDVRLTLVVAMIERILGQIESVRALITDPDRTGATVVLTPEHLSIVDAERTLSAAALFGVRVDRLLVNRMLPALNSSSIGLVGAHPAVFWFERWRAAQLDAVAELRRRVGSVPIVEVEHCEVEPVGLGPLQDVAEHLAPHSLERRASSPAGRPSVELESGSGLESVYAMRMLLPVVDSTTLGLGRVEDDLIVSADGRRRRVTLASVLRRCIADSAELDGPFLVVRFRPDPDVWPL</sequence>
<comment type="similarity">
    <text evidence="1">Belongs to the arsA ATPase family.</text>
</comment>
<evidence type="ECO:0000256" key="1">
    <source>
        <dbReference type="ARBA" id="ARBA00011040"/>
    </source>
</evidence>
<dbReference type="InterPro" id="IPR040612">
    <property type="entry name" value="ArsA_HSP20-like"/>
</dbReference>
<dbReference type="InterPro" id="IPR027417">
    <property type="entry name" value="P-loop_NTPase"/>
</dbReference>
<dbReference type="InterPro" id="IPR025723">
    <property type="entry name" value="ArsA/GET3_ATPase-like"/>
</dbReference>
<dbReference type="PATRIC" id="fig|1653479.3.peg.4381"/>
<dbReference type="Pfam" id="PF02374">
    <property type="entry name" value="ArsA_ATPase"/>
    <property type="match status" value="1"/>
</dbReference>
<feature type="domain" description="ArsA HSP20-like" evidence="3">
    <location>
        <begin position="310"/>
        <end position="370"/>
    </location>
</feature>
<accession>A0A143QSW3</accession>
<keyword evidence="5" id="KW-1185">Reference proteome</keyword>
<evidence type="ECO:0000259" key="2">
    <source>
        <dbReference type="Pfam" id="PF02374"/>
    </source>
</evidence>
<dbReference type="PANTHER" id="PTHR10803">
    <property type="entry name" value="ARSENICAL PUMP-DRIVING ATPASE ARSENITE-TRANSLOCATING ATPASE"/>
    <property type="match status" value="1"/>
</dbReference>